<protein>
    <submittedName>
        <fullName evidence="1">Pentatricopeptide repeat-containing-like protein</fullName>
    </submittedName>
</protein>
<reference evidence="2" key="1">
    <citation type="journal article" date="2019" name="Plant Biotechnol. J.">
        <title>Genome sequencing of the Australian wild diploid species Gossypium australe highlights disease resistance and delayed gland morphogenesis.</title>
        <authorList>
            <person name="Cai Y."/>
            <person name="Cai X."/>
            <person name="Wang Q."/>
            <person name="Wang P."/>
            <person name="Zhang Y."/>
            <person name="Cai C."/>
            <person name="Xu Y."/>
            <person name="Wang K."/>
            <person name="Zhou Z."/>
            <person name="Wang C."/>
            <person name="Geng S."/>
            <person name="Li B."/>
            <person name="Dong Q."/>
            <person name="Hou Y."/>
            <person name="Wang H."/>
            <person name="Ai P."/>
            <person name="Liu Z."/>
            <person name="Yi F."/>
            <person name="Sun M."/>
            <person name="An G."/>
            <person name="Cheng J."/>
            <person name="Zhang Y."/>
            <person name="Shi Q."/>
            <person name="Xie Y."/>
            <person name="Shi X."/>
            <person name="Chang Y."/>
            <person name="Huang F."/>
            <person name="Chen Y."/>
            <person name="Hong S."/>
            <person name="Mi L."/>
            <person name="Sun Q."/>
            <person name="Zhang L."/>
            <person name="Zhou B."/>
            <person name="Peng R."/>
            <person name="Zhang X."/>
            <person name="Liu F."/>
        </authorList>
    </citation>
    <scope>NUCLEOTIDE SEQUENCE [LARGE SCALE GENOMIC DNA]</scope>
    <source>
        <strain evidence="2">cv. PA1801</strain>
    </source>
</reference>
<dbReference type="EMBL" id="SMMG02000009">
    <property type="protein sequence ID" value="KAA3462959.1"/>
    <property type="molecule type" value="Genomic_DNA"/>
</dbReference>
<name>A0A5B6V1D7_9ROSI</name>
<organism evidence="1 2">
    <name type="scientific">Gossypium australe</name>
    <dbReference type="NCBI Taxonomy" id="47621"/>
    <lineage>
        <taxon>Eukaryota</taxon>
        <taxon>Viridiplantae</taxon>
        <taxon>Streptophyta</taxon>
        <taxon>Embryophyta</taxon>
        <taxon>Tracheophyta</taxon>
        <taxon>Spermatophyta</taxon>
        <taxon>Magnoliopsida</taxon>
        <taxon>eudicotyledons</taxon>
        <taxon>Gunneridae</taxon>
        <taxon>Pentapetalae</taxon>
        <taxon>rosids</taxon>
        <taxon>malvids</taxon>
        <taxon>Malvales</taxon>
        <taxon>Malvaceae</taxon>
        <taxon>Malvoideae</taxon>
        <taxon>Gossypium</taxon>
    </lineage>
</organism>
<comment type="caution">
    <text evidence="1">The sequence shown here is derived from an EMBL/GenBank/DDBJ whole genome shotgun (WGS) entry which is preliminary data.</text>
</comment>
<gene>
    <name evidence="1" type="ORF">EPI10_029394</name>
</gene>
<dbReference type="OrthoDB" id="943542at2759"/>
<evidence type="ECO:0000313" key="2">
    <source>
        <dbReference type="Proteomes" id="UP000325315"/>
    </source>
</evidence>
<accession>A0A5B6V1D7</accession>
<keyword evidence="2" id="KW-1185">Reference proteome</keyword>
<dbReference type="Proteomes" id="UP000325315">
    <property type="component" value="Unassembled WGS sequence"/>
</dbReference>
<dbReference type="AlphaFoldDB" id="A0A5B6V1D7"/>
<proteinExistence type="predicted"/>
<evidence type="ECO:0000313" key="1">
    <source>
        <dbReference type="EMBL" id="KAA3462959.1"/>
    </source>
</evidence>
<sequence>MKVGVMSWKRFVDVKNNLFSKNYHGFSCKNKLPSNTTDLYINDIDWNLEINPNFFSEIKSISYDEEKEEKEVKKLDSFH</sequence>